<name>A0A1G6MNH2_9MICO</name>
<evidence type="ECO:0000313" key="2">
    <source>
        <dbReference type="Proteomes" id="UP000199039"/>
    </source>
</evidence>
<keyword evidence="2" id="KW-1185">Reference proteome</keyword>
<dbReference type="Proteomes" id="UP000199039">
    <property type="component" value="Unassembled WGS sequence"/>
</dbReference>
<dbReference type="EMBL" id="FMYH01000003">
    <property type="protein sequence ID" value="SDC57070.1"/>
    <property type="molecule type" value="Genomic_DNA"/>
</dbReference>
<dbReference type="STRING" id="1814289.SAMN05216410_1926"/>
<protein>
    <submittedName>
        <fullName evidence="1">Uncharacterized protein</fullName>
    </submittedName>
</protein>
<dbReference type="RefSeq" id="WP_093182773.1">
    <property type="nucleotide sequence ID" value="NZ_FMYH01000003.1"/>
</dbReference>
<reference evidence="1 2" key="1">
    <citation type="submission" date="2016-09" db="EMBL/GenBank/DDBJ databases">
        <authorList>
            <person name="Capua I."/>
            <person name="De Benedictis P."/>
            <person name="Joannis T."/>
            <person name="Lombin L.H."/>
            <person name="Cattoli G."/>
        </authorList>
    </citation>
    <scope>NUCLEOTIDE SEQUENCE [LARGE SCALE GENOMIC DNA]</scope>
    <source>
        <strain evidence="1 2">ISLP-3</strain>
    </source>
</reference>
<accession>A0A1G6MNH2</accession>
<proteinExistence type="predicted"/>
<gene>
    <name evidence="1" type="ORF">SAMN05216410_1926</name>
</gene>
<dbReference type="AlphaFoldDB" id="A0A1G6MNH2"/>
<organism evidence="1 2">
    <name type="scientific">Sanguibacter gelidistatuariae</name>
    <dbReference type="NCBI Taxonomy" id="1814289"/>
    <lineage>
        <taxon>Bacteria</taxon>
        <taxon>Bacillati</taxon>
        <taxon>Actinomycetota</taxon>
        <taxon>Actinomycetes</taxon>
        <taxon>Micrococcales</taxon>
        <taxon>Sanguibacteraceae</taxon>
        <taxon>Sanguibacter</taxon>
    </lineage>
</organism>
<sequence>MKSPRDGSMILVAILSAGVVVVAAGLTSGHAFSTLVRGAAAAEPSSYAADTLELPVDLTEAQEKASLRDGVDPLAVTVTPRASQAQVDELSPVVVEQVKSEMTRLSALPDGVPERVQALADQVSDGSGKTVVIVFWDETDADGPGWTHTRVVGETTQRSAEPGQVMDRLAKWIAAQAVPERYEIILQD</sequence>
<dbReference type="OrthoDB" id="9838226at2"/>
<evidence type="ECO:0000313" key="1">
    <source>
        <dbReference type="EMBL" id="SDC57070.1"/>
    </source>
</evidence>